<dbReference type="STRING" id="561176.SAMN04488561_1324"/>
<dbReference type="Proteomes" id="UP000181980">
    <property type="component" value="Unassembled WGS sequence"/>
</dbReference>
<dbReference type="PROSITE" id="PS51257">
    <property type="entry name" value="PROKAR_LIPOPROTEIN"/>
    <property type="match status" value="1"/>
</dbReference>
<dbReference type="OrthoDB" id="5197164at2"/>
<accession>A0A1H5IUJ3</accession>
<proteinExistence type="predicted"/>
<evidence type="ECO:0000313" key="4">
    <source>
        <dbReference type="Proteomes" id="UP000181980"/>
    </source>
</evidence>
<dbReference type="EMBL" id="FNUC01000003">
    <property type="protein sequence ID" value="SEE43886.1"/>
    <property type="molecule type" value="Genomic_DNA"/>
</dbReference>
<protein>
    <recommendedName>
        <fullName evidence="5">Lipoprotein</fullName>
    </recommendedName>
</protein>
<evidence type="ECO:0000256" key="2">
    <source>
        <dbReference type="SAM" id="SignalP"/>
    </source>
</evidence>
<dbReference type="RefSeq" id="WP_074946171.1">
    <property type="nucleotide sequence ID" value="NZ_FNUC01000003.1"/>
</dbReference>
<feature type="compositionally biased region" description="Low complexity" evidence="1">
    <location>
        <begin position="22"/>
        <end position="39"/>
    </location>
</feature>
<keyword evidence="2" id="KW-0732">Signal</keyword>
<sequence length="206" mass="21992">MFATQRLTAVAAVVLLASACTDGDGASPSSSPGTTDPAITAPPTPTPEEQAAADIQATFEELIADRDAYYSNAGDYPLEDVMTNSPATEWNVTGQAELEMSNWTVLWRQGEINQVGSVEILSHDVGTLRLPDSRNIGQASSSACLDLSSLAYETYEGSAAELPYVPDWAQTWKLTWVHHGEASPDAGIASPGWYVETVNLARNEPC</sequence>
<feature type="chain" id="PRO_5038860274" description="Lipoprotein" evidence="2">
    <location>
        <begin position="23"/>
        <end position="206"/>
    </location>
</feature>
<organism evidence="3 4">
    <name type="scientific">Jiangella alba</name>
    <dbReference type="NCBI Taxonomy" id="561176"/>
    <lineage>
        <taxon>Bacteria</taxon>
        <taxon>Bacillati</taxon>
        <taxon>Actinomycetota</taxon>
        <taxon>Actinomycetes</taxon>
        <taxon>Jiangellales</taxon>
        <taxon>Jiangellaceae</taxon>
        <taxon>Jiangella</taxon>
    </lineage>
</organism>
<dbReference type="AlphaFoldDB" id="A0A1H5IUJ3"/>
<evidence type="ECO:0008006" key="5">
    <source>
        <dbReference type="Google" id="ProtNLM"/>
    </source>
</evidence>
<feature type="signal peptide" evidence="2">
    <location>
        <begin position="1"/>
        <end position="22"/>
    </location>
</feature>
<reference evidence="4" key="1">
    <citation type="submission" date="2016-10" db="EMBL/GenBank/DDBJ databases">
        <authorList>
            <person name="Varghese N."/>
            <person name="Submissions S."/>
        </authorList>
    </citation>
    <scope>NUCLEOTIDE SEQUENCE [LARGE SCALE GENOMIC DNA]</scope>
    <source>
        <strain evidence="4">DSM 45237</strain>
    </source>
</reference>
<keyword evidence="4" id="KW-1185">Reference proteome</keyword>
<evidence type="ECO:0000256" key="1">
    <source>
        <dbReference type="SAM" id="MobiDB-lite"/>
    </source>
</evidence>
<name>A0A1H5IUJ3_9ACTN</name>
<feature type="region of interest" description="Disordered" evidence="1">
    <location>
        <begin position="22"/>
        <end position="48"/>
    </location>
</feature>
<evidence type="ECO:0000313" key="3">
    <source>
        <dbReference type="EMBL" id="SEE43886.1"/>
    </source>
</evidence>
<gene>
    <name evidence="3" type="ORF">SAMN04488561_1324</name>
</gene>